<evidence type="ECO:0000313" key="7">
    <source>
        <dbReference type="Proteomes" id="UP000823935"/>
    </source>
</evidence>
<keyword evidence="1 4" id="KW-0472">Membrane</keyword>
<keyword evidence="4" id="KW-1133">Transmembrane helix</keyword>
<keyword evidence="2" id="KW-0175">Coiled coil</keyword>
<feature type="coiled-coil region" evidence="2">
    <location>
        <begin position="59"/>
        <end position="142"/>
    </location>
</feature>
<feature type="domain" description="OmpA-like" evidence="5">
    <location>
        <begin position="172"/>
        <end position="307"/>
    </location>
</feature>
<gene>
    <name evidence="6" type="ORF">IAB44_09340</name>
</gene>
<organism evidence="6 7">
    <name type="scientific">Candidatus Limivivens intestinipullorum</name>
    <dbReference type="NCBI Taxonomy" id="2840858"/>
    <lineage>
        <taxon>Bacteria</taxon>
        <taxon>Bacillati</taxon>
        <taxon>Bacillota</taxon>
        <taxon>Clostridia</taxon>
        <taxon>Lachnospirales</taxon>
        <taxon>Lachnospiraceae</taxon>
        <taxon>Lachnospiraceae incertae sedis</taxon>
        <taxon>Candidatus Limivivens</taxon>
    </lineage>
</organism>
<feature type="transmembrane region" description="Helical" evidence="4">
    <location>
        <begin position="21"/>
        <end position="41"/>
    </location>
</feature>
<dbReference type="Pfam" id="PF00691">
    <property type="entry name" value="OmpA"/>
    <property type="match status" value="1"/>
</dbReference>
<evidence type="ECO:0000256" key="4">
    <source>
        <dbReference type="SAM" id="Phobius"/>
    </source>
</evidence>
<dbReference type="InterPro" id="IPR050330">
    <property type="entry name" value="Bact_OuterMem_StrucFunc"/>
</dbReference>
<evidence type="ECO:0000313" key="6">
    <source>
        <dbReference type="EMBL" id="HIS31731.1"/>
    </source>
</evidence>
<feature type="compositionally biased region" description="Low complexity" evidence="3">
    <location>
        <begin position="319"/>
        <end position="345"/>
    </location>
</feature>
<accession>A0A9D1EU67</accession>
<dbReference type="Gene3D" id="3.30.1330.60">
    <property type="entry name" value="OmpA-like domain"/>
    <property type="match status" value="1"/>
</dbReference>
<keyword evidence="4" id="KW-0812">Transmembrane</keyword>
<dbReference type="InterPro" id="IPR006665">
    <property type="entry name" value="OmpA-like"/>
</dbReference>
<evidence type="ECO:0000256" key="1">
    <source>
        <dbReference type="PROSITE-ProRule" id="PRU00473"/>
    </source>
</evidence>
<dbReference type="PANTHER" id="PTHR30329:SF21">
    <property type="entry name" value="LIPOPROTEIN YIAD-RELATED"/>
    <property type="match status" value="1"/>
</dbReference>
<evidence type="ECO:0000256" key="3">
    <source>
        <dbReference type="SAM" id="MobiDB-lite"/>
    </source>
</evidence>
<evidence type="ECO:0000259" key="5">
    <source>
        <dbReference type="PROSITE" id="PS51123"/>
    </source>
</evidence>
<dbReference type="CDD" id="cd07185">
    <property type="entry name" value="OmpA_C-like"/>
    <property type="match status" value="1"/>
</dbReference>
<dbReference type="Proteomes" id="UP000823935">
    <property type="component" value="Unassembled WGS sequence"/>
</dbReference>
<dbReference type="EMBL" id="DVIQ01000053">
    <property type="protein sequence ID" value="HIS31731.1"/>
    <property type="molecule type" value="Genomic_DNA"/>
</dbReference>
<feature type="region of interest" description="Disordered" evidence="3">
    <location>
        <begin position="316"/>
        <end position="365"/>
    </location>
</feature>
<sequence length="365" mass="40511">MRKHRRHQEDSGFNVWRSYSDMMCGLFLLFVLIMCVMLFQAQKSYDDSLRERDERLAMEQQYSQEIENQQNTVEEQASQIKSQEELLADQEARLNALAAQLEEQAATLDAQAAQLDEQSALLSSQQADLDAKTEELATQQAKIDQIIGVKADVIEALRQEFANNNLNVDIDSQTGALALDASVMFDYNEAVLTEEGRSVLEEVLPIYCTVLLQDQYEDYLAEIIIDGYTDTSGGYSYNLALSQQRSLAVAQYLLELQGSFLTEEQQGMLEDCLTVNGHSMSNPILDENGEVDMDASRRVEVKFRLKDEEMIDELNQIMSGTSETEGTSESAETADTAAESESGAENGTAESENEADGGTSESTAG</sequence>
<evidence type="ECO:0000256" key="2">
    <source>
        <dbReference type="SAM" id="Coils"/>
    </source>
</evidence>
<dbReference type="SUPFAM" id="SSF103088">
    <property type="entry name" value="OmpA-like"/>
    <property type="match status" value="1"/>
</dbReference>
<name>A0A9D1EU67_9FIRM</name>
<dbReference type="InterPro" id="IPR036737">
    <property type="entry name" value="OmpA-like_sf"/>
</dbReference>
<comment type="caution">
    <text evidence="6">The sequence shown here is derived from an EMBL/GenBank/DDBJ whole genome shotgun (WGS) entry which is preliminary data.</text>
</comment>
<reference evidence="6" key="2">
    <citation type="journal article" date="2021" name="PeerJ">
        <title>Extensive microbial diversity within the chicken gut microbiome revealed by metagenomics and culture.</title>
        <authorList>
            <person name="Gilroy R."/>
            <person name="Ravi A."/>
            <person name="Getino M."/>
            <person name="Pursley I."/>
            <person name="Horton D.L."/>
            <person name="Alikhan N.F."/>
            <person name="Baker D."/>
            <person name="Gharbi K."/>
            <person name="Hall N."/>
            <person name="Watson M."/>
            <person name="Adriaenssens E.M."/>
            <person name="Foster-Nyarko E."/>
            <person name="Jarju S."/>
            <person name="Secka A."/>
            <person name="Antonio M."/>
            <person name="Oren A."/>
            <person name="Chaudhuri R.R."/>
            <person name="La Ragione R."/>
            <person name="Hildebrand F."/>
            <person name="Pallen M.J."/>
        </authorList>
    </citation>
    <scope>NUCLEOTIDE SEQUENCE</scope>
    <source>
        <strain evidence="6">CHK190-19873</strain>
    </source>
</reference>
<dbReference type="GO" id="GO:0016020">
    <property type="term" value="C:membrane"/>
    <property type="evidence" value="ECO:0007669"/>
    <property type="project" value="UniProtKB-UniRule"/>
</dbReference>
<protein>
    <submittedName>
        <fullName evidence="6">OmpA family protein</fullName>
    </submittedName>
</protein>
<dbReference type="AlphaFoldDB" id="A0A9D1EU67"/>
<dbReference type="PANTHER" id="PTHR30329">
    <property type="entry name" value="STATOR ELEMENT OF FLAGELLAR MOTOR COMPLEX"/>
    <property type="match status" value="1"/>
</dbReference>
<proteinExistence type="predicted"/>
<reference evidence="6" key="1">
    <citation type="submission" date="2020-10" db="EMBL/GenBank/DDBJ databases">
        <authorList>
            <person name="Gilroy R."/>
        </authorList>
    </citation>
    <scope>NUCLEOTIDE SEQUENCE</scope>
    <source>
        <strain evidence="6">CHK190-19873</strain>
    </source>
</reference>
<dbReference type="PROSITE" id="PS51123">
    <property type="entry name" value="OMPA_2"/>
    <property type="match status" value="1"/>
</dbReference>